<dbReference type="EMBL" id="FNCZ01000001">
    <property type="protein sequence ID" value="SDH10641.1"/>
    <property type="molecule type" value="Genomic_DNA"/>
</dbReference>
<organism evidence="1 2">
    <name type="scientific">Winogradskyella thalassocola</name>
    <dbReference type="NCBI Taxonomy" id="262004"/>
    <lineage>
        <taxon>Bacteria</taxon>
        <taxon>Pseudomonadati</taxon>
        <taxon>Bacteroidota</taxon>
        <taxon>Flavobacteriia</taxon>
        <taxon>Flavobacteriales</taxon>
        <taxon>Flavobacteriaceae</taxon>
        <taxon>Winogradskyella</taxon>
    </lineage>
</organism>
<accession>A0A1G7ZPG6</accession>
<gene>
    <name evidence="1" type="ORF">SAMN04489796_1011400</name>
</gene>
<reference evidence="2" key="1">
    <citation type="submission" date="2016-10" db="EMBL/GenBank/DDBJ databases">
        <authorList>
            <person name="Varghese N."/>
            <person name="Submissions S."/>
        </authorList>
    </citation>
    <scope>NUCLEOTIDE SEQUENCE [LARGE SCALE GENOMIC DNA]</scope>
    <source>
        <strain evidence="2">DSM 15363</strain>
    </source>
</reference>
<proteinExistence type="predicted"/>
<sequence>MALHKDMQKLILTIREPIIFFLPRNILEEVMNKDFGKLEALGLLNTLFITNAAGETKPFFNNTELLQILNKEKLLKSNIFELLDLRTKLDKSAFNYLIDDYFKELSTWINTTEIVEREAKIHVINYNAEVQVYLKLQNQVLLNHQAELKSHFGDGKSWFEVERVFKDSLYDINKDDNKEEISELKPSIVRKGKADILKTKKKKSRFLVIKEAEVDQYLLETVFNVNLSEIKNSK</sequence>
<dbReference type="AlphaFoldDB" id="A0A1G7ZPG6"/>
<dbReference type="Proteomes" id="UP000199492">
    <property type="component" value="Unassembled WGS sequence"/>
</dbReference>
<evidence type="ECO:0000313" key="1">
    <source>
        <dbReference type="EMBL" id="SDH10641.1"/>
    </source>
</evidence>
<protein>
    <submittedName>
        <fullName evidence="1">Uncharacterized protein</fullName>
    </submittedName>
</protein>
<keyword evidence="2" id="KW-1185">Reference proteome</keyword>
<dbReference type="STRING" id="262004.SAMN04489796_1011400"/>
<dbReference type="RefSeq" id="WP_092466829.1">
    <property type="nucleotide sequence ID" value="NZ_FNCZ01000001.1"/>
</dbReference>
<name>A0A1G7ZPG6_9FLAO</name>
<evidence type="ECO:0000313" key="2">
    <source>
        <dbReference type="Proteomes" id="UP000199492"/>
    </source>
</evidence>
<dbReference type="OrthoDB" id="1440387at2"/>